<evidence type="ECO:0000313" key="3">
    <source>
        <dbReference type="Proteomes" id="UP000016932"/>
    </source>
</evidence>
<reference evidence="2 3" key="1">
    <citation type="journal article" date="2012" name="PLoS Pathog.">
        <title>Diverse lifestyles and strategies of plant pathogenesis encoded in the genomes of eighteen Dothideomycetes fungi.</title>
        <authorList>
            <person name="Ohm R.A."/>
            <person name="Feau N."/>
            <person name="Henrissat B."/>
            <person name="Schoch C.L."/>
            <person name="Horwitz B.A."/>
            <person name="Barry K.W."/>
            <person name="Condon B.J."/>
            <person name="Copeland A.C."/>
            <person name="Dhillon B."/>
            <person name="Glaser F."/>
            <person name="Hesse C.N."/>
            <person name="Kosti I."/>
            <person name="LaButti K."/>
            <person name="Lindquist E.A."/>
            <person name="Lucas S."/>
            <person name="Salamov A.A."/>
            <person name="Bradshaw R.E."/>
            <person name="Ciuffetti L."/>
            <person name="Hamelin R.C."/>
            <person name="Kema G.H.J."/>
            <person name="Lawrence C."/>
            <person name="Scott J.A."/>
            <person name="Spatafora J.W."/>
            <person name="Turgeon B.G."/>
            <person name="de Wit P.J.G.M."/>
            <person name="Zhong S."/>
            <person name="Goodwin S.B."/>
            <person name="Grigoriev I.V."/>
        </authorList>
    </citation>
    <scope>NUCLEOTIDE SEQUENCE [LARGE SCALE GENOMIC DNA]</scope>
    <source>
        <strain evidence="2 3">CIRAD86</strain>
    </source>
</reference>
<dbReference type="HOGENOM" id="CLU_011743_1_0_1"/>
<dbReference type="EMBL" id="KB446555">
    <property type="protein sequence ID" value="EME87163.1"/>
    <property type="molecule type" value="Genomic_DNA"/>
</dbReference>
<feature type="region of interest" description="Disordered" evidence="1">
    <location>
        <begin position="515"/>
        <end position="534"/>
    </location>
</feature>
<keyword evidence="3" id="KW-1185">Reference proteome</keyword>
<dbReference type="eggNOG" id="ENOG502SHAB">
    <property type="taxonomic scope" value="Eukaryota"/>
</dbReference>
<feature type="region of interest" description="Disordered" evidence="1">
    <location>
        <begin position="1"/>
        <end position="245"/>
    </location>
</feature>
<evidence type="ECO:0000313" key="2">
    <source>
        <dbReference type="EMBL" id="EME87163.1"/>
    </source>
</evidence>
<accession>N1Q8H5</accession>
<feature type="compositionally biased region" description="Basic and acidic residues" evidence="1">
    <location>
        <begin position="208"/>
        <end position="219"/>
    </location>
</feature>
<evidence type="ECO:0000256" key="1">
    <source>
        <dbReference type="SAM" id="MobiDB-lite"/>
    </source>
</evidence>
<feature type="region of interest" description="Disordered" evidence="1">
    <location>
        <begin position="428"/>
        <end position="473"/>
    </location>
</feature>
<dbReference type="Proteomes" id="UP000016932">
    <property type="component" value="Unassembled WGS sequence"/>
</dbReference>
<organism evidence="2 3">
    <name type="scientific">Pseudocercospora fijiensis (strain CIRAD86)</name>
    <name type="common">Black leaf streak disease fungus</name>
    <name type="synonym">Mycosphaerella fijiensis</name>
    <dbReference type="NCBI Taxonomy" id="383855"/>
    <lineage>
        <taxon>Eukaryota</taxon>
        <taxon>Fungi</taxon>
        <taxon>Dikarya</taxon>
        <taxon>Ascomycota</taxon>
        <taxon>Pezizomycotina</taxon>
        <taxon>Dothideomycetes</taxon>
        <taxon>Dothideomycetidae</taxon>
        <taxon>Mycosphaerellales</taxon>
        <taxon>Mycosphaerellaceae</taxon>
        <taxon>Pseudocercospora</taxon>
    </lineage>
</organism>
<feature type="compositionally biased region" description="Basic and acidic residues" evidence="1">
    <location>
        <begin position="41"/>
        <end position="50"/>
    </location>
</feature>
<protein>
    <submittedName>
        <fullName evidence="2">Uncharacterized protein</fullName>
    </submittedName>
</protein>
<dbReference type="STRING" id="383855.N1Q8H5"/>
<feature type="compositionally biased region" description="Polar residues" evidence="1">
    <location>
        <begin position="143"/>
        <end position="174"/>
    </location>
</feature>
<feature type="compositionally biased region" description="Basic and acidic residues" evidence="1">
    <location>
        <begin position="428"/>
        <end position="449"/>
    </location>
</feature>
<name>N1Q8H5_PSEFD</name>
<dbReference type="OrthoDB" id="4716584at2759"/>
<sequence length="754" mass="83585">MSSPEQNTPAHALTSNASAPPRRFTPVPIETTTKSSRTRKHSPEKEEAPKIRRFAPQPIETSTKSSRAKDAAPVAEQKPAVRRFAPQPIETSTKSSRAKEAAPAEEQKPAVRRFAPQPIETTQKSSKDKSQASSGHIRFSPQLVETTYGGNRKSSSRAGSRNPSQDSDGASTVASEEATPRKFTPVVLSTARRSRRAGDSNAANYQDYKTEEGHVIHAREHQRHAGWKTPDQISQASSDKHPHMSLEDLDAHPELRRQTCNADGSVSHRPGLIVNERKHSFRCPELDTIESSESERDSGHSSVSASPERGSPITGSDSSFNEFYKHATRIRESVDENFSHYLLQLEAKKAKQRLQEAALAAFPNSDFHEPVQHYVNEEQDSTGSDMEIEDRPVTWAEFDEEEFLSTRPRFRRESTGRVPWEQLEMQRHAEQMEQERNANRPTEKKKESHSPWWNPAAGAAFNQPDNEMRSMRDRARPPMLGNDLVFPRCPSPEPARFDVTQGSAQLRQQMCYLSQQSESESQKGAGGLWTAPATKSDQSVSSAAAKSPAKSNTPGKGLWGGFCVGLEENAAANGLSPPAGPTGLMTPAPRAENVNPFEQSFGGRNGGVSVAPPTPPESVDMNRLDAMLMSEKQMEEQIENEFPDEFVTQVYNYLSLGYPSLARPFDEELSKISGLPVKELREDDIKAKQSPKGYIRLGPDFEGGGGILKASDCRRWQALKLYVHEWARQEKNMVPADATGGNWATVNRRGSWAI</sequence>
<dbReference type="AlphaFoldDB" id="N1Q8H5"/>
<dbReference type="KEGG" id="pfj:MYCFIDRAFT_209436"/>
<dbReference type="VEuPathDB" id="FungiDB:MYCFIDRAFT_209436"/>
<gene>
    <name evidence="2" type="ORF">MYCFIDRAFT_209436</name>
</gene>
<dbReference type="RefSeq" id="XP_007920707.1">
    <property type="nucleotide sequence ID" value="XM_007922516.1"/>
</dbReference>
<feature type="compositionally biased region" description="Basic and acidic residues" evidence="1">
    <location>
        <begin position="97"/>
        <end position="109"/>
    </location>
</feature>
<dbReference type="GeneID" id="19336791"/>
<feature type="compositionally biased region" description="Polar residues" evidence="1">
    <location>
        <begin position="1"/>
        <end position="18"/>
    </location>
</feature>
<feature type="region of interest" description="Disordered" evidence="1">
    <location>
        <begin position="287"/>
        <end position="319"/>
    </location>
</feature>
<proteinExistence type="predicted"/>